<evidence type="ECO:0000256" key="1">
    <source>
        <dbReference type="ARBA" id="ARBA00004141"/>
    </source>
</evidence>
<dbReference type="RefSeq" id="WP_019943711.1">
    <property type="nucleotide sequence ID" value="NZ_BMLI01000001.1"/>
</dbReference>
<evidence type="ECO:0000256" key="4">
    <source>
        <dbReference type="ARBA" id="ARBA00023136"/>
    </source>
</evidence>
<sequence>MKKNYVRWWVVFLVFIATGLSFLDRQVLSIAVIRIQQEFGFSDVEYGWVNTSFLMSYALMFTVGGWLIDRIGARKGLGIAVGLWSVANALHGLMTSLPQLLTFRFFLGMGEGACFPGAAKTVHEWFDKKERAFANGIAIGGSAIGAVVAPPLTIWLSNSYGWRSGFVVPGIIGCIWVIVWLLLPWKRSAPGTNEDGIMQNDASPRNTSQFNHNLKVPFSTILKQRETWVFILMRFLLDPVMYFMMFWIPKYLSDVRHVPFDRIGQLFWIPFLSLGISNILGGFFSDQLVKNEIDTGRARKIVMGCAAALTLAVPLTEFTSSVGIAVACMALYMFAHGCWITNYITAISDVFGPGATSTVVGLSGTAGALSSLILNPMIGKIVEDYSYKPLWIASGLLYPIAFIAFIVLIPRLRPLFEQPAAIAAPAEITD</sequence>
<evidence type="ECO:0000313" key="8">
    <source>
        <dbReference type="Proteomes" id="UP000632339"/>
    </source>
</evidence>
<dbReference type="EMBL" id="BMLI01000001">
    <property type="protein sequence ID" value="GGM89821.1"/>
    <property type="molecule type" value="Genomic_DNA"/>
</dbReference>
<dbReference type="PANTHER" id="PTHR11662:SF285">
    <property type="entry name" value="HEXURONATE TRANSPORTER"/>
    <property type="match status" value="1"/>
</dbReference>
<reference evidence="8" key="1">
    <citation type="journal article" date="2019" name="Int. J. Syst. Evol. Microbiol.">
        <title>The Global Catalogue of Microorganisms (GCM) 10K type strain sequencing project: providing services to taxonomists for standard genome sequencing and annotation.</title>
        <authorList>
            <consortium name="The Broad Institute Genomics Platform"/>
            <consortium name="The Broad Institute Genome Sequencing Center for Infectious Disease"/>
            <person name="Wu L."/>
            <person name="Ma J."/>
        </authorList>
    </citation>
    <scope>NUCLEOTIDE SEQUENCE [LARGE SCALE GENOMIC DNA]</scope>
    <source>
        <strain evidence="8">CGMCC 1.6375</strain>
    </source>
</reference>
<evidence type="ECO:0000256" key="2">
    <source>
        <dbReference type="ARBA" id="ARBA00022692"/>
    </source>
</evidence>
<dbReference type="PANTHER" id="PTHR11662">
    <property type="entry name" value="SOLUTE CARRIER FAMILY 17"/>
    <property type="match status" value="1"/>
</dbReference>
<dbReference type="Pfam" id="PF07690">
    <property type="entry name" value="MFS_1"/>
    <property type="match status" value="1"/>
</dbReference>
<evidence type="ECO:0000256" key="3">
    <source>
        <dbReference type="ARBA" id="ARBA00022989"/>
    </source>
</evidence>
<feature type="domain" description="Major facilitator superfamily (MFS) profile" evidence="6">
    <location>
        <begin position="10"/>
        <end position="413"/>
    </location>
</feature>
<feature type="transmembrane region" description="Helical" evidence="5">
    <location>
        <begin position="301"/>
        <end position="318"/>
    </location>
</feature>
<dbReference type="PROSITE" id="PS50850">
    <property type="entry name" value="MFS"/>
    <property type="match status" value="1"/>
</dbReference>
<evidence type="ECO:0000259" key="6">
    <source>
        <dbReference type="PROSITE" id="PS50850"/>
    </source>
</evidence>
<evidence type="ECO:0000313" key="7">
    <source>
        <dbReference type="EMBL" id="GGM89821.1"/>
    </source>
</evidence>
<feature type="transmembrane region" description="Helical" evidence="5">
    <location>
        <begin position="390"/>
        <end position="409"/>
    </location>
</feature>
<feature type="transmembrane region" description="Helical" evidence="5">
    <location>
        <begin position="162"/>
        <end position="183"/>
    </location>
</feature>
<feature type="transmembrane region" description="Helical" evidence="5">
    <location>
        <begin position="47"/>
        <end position="68"/>
    </location>
</feature>
<name>A0ABQ2HRT9_9BACT</name>
<dbReference type="InterPro" id="IPR011701">
    <property type="entry name" value="MFS"/>
</dbReference>
<keyword evidence="8" id="KW-1185">Reference proteome</keyword>
<comment type="subcellular location">
    <subcellularLocation>
        <location evidence="1">Membrane</location>
        <topology evidence="1">Multi-pass membrane protein</topology>
    </subcellularLocation>
</comment>
<dbReference type="Gene3D" id="1.20.1250.20">
    <property type="entry name" value="MFS general substrate transporter like domains"/>
    <property type="match status" value="2"/>
</dbReference>
<dbReference type="Proteomes" id="UP000632339">
    <property type="component" value="Unassembled WGS sequence"/>
</dbReference>
<comment type="caution">
    <text evidence="7">The sequence shown here is derived from an EMBL/GenBank/DDBJ whole genome shotgun (WGS) entry which is preliminary data.</text>
</comment>
<feature type="transmembrane region" description="Helical" evidence="5">
    <location>
        <begin position="132"/>
        <end position="156"/>
    </location>
</feature>
<dbReference type="InterPro" id="IPR036259">
    <property type="entry name" value="MFS_trans_sf"/>
</dbReference>
<keyword evidence="4 5" id="KW-0472">Membrane</keyword>
<keyword evidence="3 5" id="KW-1133">Transmembrane helix</keyword>
<gene>
    <name evidence="7" type="primary">exuT</name>
    <name evidence="7" type="ORF">GCM10010967_23380</name>
</gene>
<feature type="transmembrane region" description="Helical" evidence="5">
    <location>
        <begin position="228"/>
        <end position="248"/>
    </location>
</feature>
<dbReference type="InterPro" id="IPR050382">
    <property type="entry name" value="MFS_Na/Anion_cotransporter"/>
</dbReference>
<protein>
    <submittedName>
        <fullName evidence="7">Hexuronate transporter</fullName>
    </submittedName>
</protein>
<feature type="transmembrane region" description="Helical" evidence="5">
    <location>
        <begin position="359"/>
        <end position="378"/>
    </location>
</feature>
<dbReference type="SUPFAM" id="SSF103473">
    <property type="entry name" value="MFS general substrate transporter"/>
    <property type="match status" value="1"/>
</dbReference>
<accession>A0ABQ2HRT9</accession>
<keyword evidence="2 5" id="KW-0812">Transmembrane</keyword>
<feature type="transmembrane region" description="Helical" evidence="5">
    <location>
        <begin position="268"/>
        <end position="289"/>
    </location>
</feature>
<proteinExistence type="predicted"/>
<organism evidence="7 8">
    <name type="scientific">Dyadobacter beijingensis</name>
    <dbReference type="NCBI Taxonomy" id="365489"/>
    <lineage>
        <taxon>Bacteria</taxon>
        <taxon>Pseudomonadati</taxon>
        <taxon>Bacteroidota</taxon>
        <taxon>Cytophagia</taxon>
        <taxon>Cytophagales</taxon>
        <taxon>Spirosomataceae</taxon>
        <taxon>Dyadobacter</taxon>
    </lineage>
</organism>
<dbReference type="CDD" id="cd17319">
    <property type="entry name" value="MFS_ExuT_GudP_like"/>
    <property type="match status" value="1"/>
</dbReference>
<evidence type="ECO:0000256" key="5">
    <source>
        <dbReference type="SAM" id="Phobius"/>
    </source>
</evidence>
<dbReference type="InterPro" id="IPR020846">
    <property type="entry name" value="MFS_dom"/>
</dbReference>